<organism evidence="3 4">
    <name type="scientific">Volvox africanus</name>
    <dbReference type="NCBI Taxonomy" id="51714"/>
    <lineage>
        <taxon>Eukaryota</taxon>
        <taxon>Viridiplantae</taxon>
        <taxon>Chlorophyta</taxon>
        <taxon>core chlorophytes</taxon>
        <taxon>Chlorophyceae</taxon>
        <taxon>CS clade</taxon>
        <taxon>Chlamydomonadales</taxon>
        <taxon>Volvocaceae</taxon>
        <taxon>Volvox</taxon>
    </lineage>
</organism>
<comment type="caution">
    <text evidence="3">The sequence shown here is derived from an EMBL/GenBank/DDBJ whole genome shotgun (WGS) entry which is preliminary data.</text>
</comment>
<evidence type="ECO:0000256" key="2">
    <source>
        <dbReference type="SAM" id="MobiDB-lite"/>
    </source>
</evidence>
<dbReference type="SUPFAM" id="SSF81383">
    <property type="entry name" value="F-box domain"/>
    <property type="match status" value="1"/>
</dbReference>
<dbReference type="InterPro" id="IPR036047">
    <property type="entry name" value="F-box-like_dom_sf"/>
</dbReference>
<keyword evidence="1" id="KW-0175">Coiled coil</keyword>
<evidence type="ECO:0000256" key="1">
    <source>
        <dbReference type="SAM" id="Coils"/>
    </source>
</evidence>
<protein>
    <recommendedName>
        <fullName evidence="5">BZIP domain-containing protein</fullName>
    </recommendedName>
</protein>
<name>A0ABQ5RRP0_9CHLO</name>
<accession>A0ABQ5RRP0</accession>
<feature type="compositionally biased region" description="Low complexity" evidence="2">
    <location>
        <begin position="104"/>
        <end position="119"/>
    </location>
</feature>
<evidence type="ECO:0000313" key="3">
    <source>
        <dbReference type="EMBL" id="GLI60215.1"/>
    </source>
</evidence>
<reference evidence="3 4" key="1">
    <citation type="journal article" date="2023" name="IScience">
        <title>Expanded male sex-determining region conserved during the evolution of homothallism in the green alga Volvox.</title>
        <authorList>
            <person name="Yamamoto K."/>
            <person name="Matsuzaki R."/>
            <person name="Mahakham W."/>
            <person name="Heman W."/>
            <person name="Sekimoto H."/>
            <person name="Kawachi M."/>
            <person name="Minakuchi Y."/>
            <person name="Toyoda A."/>
            <person name="Nozaki H."/>
        </authorList>
    </citation>
    <scope>NUCLEOTIDE SEQUENCE [LARGE SCALE GENOMIC DNA]</scope>
    <source>
        <strain evidence="3 4">NIES-4468</strain>
    </source>
</reference>
<feature type="region of interest" description="Disordered" evidence="2">
    <location>
        <begin position="104"/>
        <end position="193"/>
    </location>
</feature>
<feature type="compositionally biased region" description="Basic and acidic residues" evidence="2">
    <location>
        <begin position="161"/>
        <end position="173"/>
    </location>
</feature>
<feature type="coiled-coil region" evidence="1">
    <location>
        <begin position="357"/>
        <end position="391"/>
    </location>
</feature>
<gene>
    <name evidence="3" type="ORF">VaNZ11_002284</name>
</gene>
<keyword evidence="4" id="KW-1185">Reference proteome</keyword>
<evidence type="ECO:0000313" key="4">
    <source>
        <dbReference type="Proteomes" id="UP001165090"/>
    </source>
</evidence>
<evidence type="ECO:0008006" key="5">
    <source>
        <dbReference type="Google" id="ProtNLM"/>
    </source>
</evidence>
<sequence>MAAEPTCLGAAAITVAEEAGAAVVAAAAPSNDFVTLLSIADRRCHPVATLGLIDLTESVLAAILLCPVLELQDAVNASRSCHCLHDAVQSCEELWARLYEQHFGGSSTSSGGNDSRGTRVAASGRCISSGSGDSNGKGRGSNGKTAEGTYGGGVQVSGPRVGERSGDDCRPRQPADAIGTSRQASTMEPEADSWVSGCGNDGNHGSQRTVMAAPSPPSRPCIGTPQPAVDTDMALRSLDDAVLGVMPRIRVGNTARHGGTSGLGNRIDGDGNVTRSTEAATVAASHARTTAAAAAAVATAAGSTRAAVTGQGSAVAGSGSGNGRGSWQEKFKARYVRESSERRHQRRVKLYRYQAAVQEARSELDVTRRRISDETQRLEELRSQIAELERARQAGIAGSYWVPSAVQQHFSRVVTQGSAVDAAARLHSLRQEGLLSRQVGCKLVRHGLVFSCVLACRWAGVLACHLDRFIPTAGARYQCNITAQYFFWGVYVCTSVCTAQCFLRSSFVRAFSPHSSLVRPAAESRTLSHSWQYISHILPDP</sequence>
<dbReference type="Proteomes" id="UP001165090">
    <property type="component" value="Unassembled WGS sequence"/>
</dbReference>
<proteinExistence type="predicted"/>
<dbReference type="EMBL" id="BSDZ01000005">
    <property type="protein sequence ID" value="GLI60215.1"/>
    <property type="molecule type" value="Genomic_DNA"/>
</dbReference>